<dbReference type="EMBL" id="JRYR02000001">
    <property type="protein sequence ID" value="OHX66032.1"/>
    <property type="molecule type" value="Genomic_DNA"/>
</dbReference>
<dbReference type="RefSeq" id="WP_044218791.1">
    <property type="nucleotide sequence ID" value="NZ_JRYR02000001.1"/>
</dbReference>
<dbReference type="AlphaFoldDB" id="A0A1S1YYE8"/>
<evidence type="ECO:0000313" key="1">
    <source>
        <dbReference type="EMBL" id="OHX66032.1"/>
    </source>
</evidence>
<organism evidence="1 2">
    <name type="scientific">Flammeovirga pacifica</name>
    <dbReference type="NCBI Taxonomy" id="915059"/>
    <lineage>
        <taxon>Bacteria</taxon>
        <taxon>Pseudomonadati</taxon>
        <taxon>Bacteroidota</taxon>
        <taxon>Cytophagia</taxon>
        <taxon>Cytophagales</taxon>
        <taxon>Flammeovirgaceae</taxon>
        <taxon>Flammeovirga</taxon>
    </lineage>
</organism>
<accession>A0A1S1YYE8</accession>
<name>A0A1S1YYE8_FLAPC</name>
<reference evidence="1 2" key="1">
    <citation type="journal article" date="2012" name="Int. J. Syst. Evol. Microbiol.">
        <title>Flammeovirga pacifica sp. nov., isolated from deep-sea sediment.</title>
        <authorList>
            <person name="Xu H."/>
            <person name="Fu Y."/>
            <person name="Yang N."/>
            <person name="Ding Z."/>
            <person name="Lai Q."/>
            <person name="Zeng R."/>
        </authorList>
    </citation>
    <scope>NUCLEOTIDE SEQUENCE [LARGE SCALE GENOMIC DNA]</scope>
    <source>
        <strain evidence="2">DSM 24597 / LMG 26175 / WPAGA1</strain>
    </source>
</reference>
<protein>
    <submittedName>
        <fullName evidence="1">Uncharacterized protein</fullName>
    </submittedName>
</protein>
<proteinExistence type="predicted"/>
<dbReference type="Proteomes" id="UP000179797">
    <property type="component" value="Unassembled WGS sequence"/>
</dbReference>
<comment type="caution">
    <text evidence="1">The sequence shown here is derived from an EMBL/GenBank/DDBJ whole genome shotgun (WGS) entry which is preliminary data.</text>
</comment>
<dbReference type="Pfam" id="PF22668">
    <property type="entry name" value="DUF7009"/>
    <property type="match status" value="1"/>
</dbReference>
<dbReference type="STRING" id="915059.NH26_06525"/>
<sequence length="121" mass="13869">MKLRLLDNSIRLRLNKEDIDQLYNNGEVWTTSQLGKTSFVYGVKSIERGEISAEMDGNRLQFLLNVDQIKEWVDTSTVGFSAVQKNEDGSSLKLLIEKDFKCLTDRNEDESKNFENPNSTC</sequence>
<gene>
    <name evidence="1" type="ORF">NH26_06525</name>
</gene>
<evidence type="ECO:0000313" key="2">
    <source>
        <dbReference type="Proteomes" id="UP000179797"/>
    </source>
</evidence>
<dbReference type="OrthoDB" id="7060517at2"/>
<dbReference type="InterPro" id="IPR053825">
    <property type="entry name" value="DUF7009"/>
</dbReference>
<keyword evidence="2" id="KW-1185">Reference proteome</keyword>